<dbReference type="PANTHER" id="PTHR22930:SF286">
    <property type="entry name" value="NUCLEASE HARBI1"/>
    <property type="match status" value="1"/>
</dbReference>
<evidence type="ECO:0000259" key="8">
    <source>
        <dbReference type="Pfam" id="PF13359"/>
    </source>
</evidence>
<evidence type="ECO:0000256" key="6">
    <source>
        <dbReference type="ARBA" id="ARBA00022801"/>
    </source>
</evidence>
<dbReference type="Proteomes" id="UP001356427">
    <property type="component" value="Unassembled WGS sequence"/>
</dbReference>
<name>A0AAN8LM55_9TELE</name>
<comment type="subcellular location">
    <subcellularLocation>
        <location evidence="2">Nucleus</location>
    </subcellularLocation>
</comment>
<gene>
    <name evidence="9" type="ORF">J4Q44_G00144970</name>
</gene>
<dbReference type="GO" id="GO:0005634">
    <property type="term" value="C:nucleus"/>
    <property type="evidence" value="ECO:0007669"/>
    <property type="project" value="UniProtKB-SubCell"/>
</dbReference>
<keyword evidence="6" id="KW-0378">Hydrolase</keyword>
<comment type="cofactor">
    <cofactor evidence="1">
        <name>a divalent metal cation</name>
        <dbReference type="ChEBI" id="CHEBI:60240"/>
    </cofactor>
</comment>
<keyword evidence="4" id="KW-0540">Nuclease</keyword>
<evidence type="ECO:0000256" key="4">
    <source>
        <dbReference type="ARBA" id="ARBA00022722"/>
    </source>
</evidence>
<dbReference type="EMBL" id="JAGTTL010000012">
    <property type="protein sequence ID" value="KAK6314968.1"/>
    <property type="molecule type" value="Genomic_DNA"/>
</dbReference>
<dbReference type="GO" id="GO:0004518">
    <property type="term" value="F:nuclease activity"/>
    <property type="evidence" value="ECO:0007669"/>
    <property type="project" value="UniProtKB-KW"/>
</dbReference>
<dbReference type="InterPro" id="IPR045249">
    <property type="entry name" value="HARBI1-like"/>
</dbReference>
<evidence type="ECO:0000313" key="10">
    <source>
        <dbReference type="Proteomes" id="UP001356427"/>
    </source>
</evidence>
<organism evidence="9 10">
    <name type="scientific">Coregonus suidteri</name>
    <dbReference type="NCBI Taxonomy" id="861788"/>
    <lineage>
        <taxon>Eukaryota</taxon>
        <taxon>Metazoa</taxon>
        <taxon>Chordata</taxon>
        <taxon>Craniata</taxon>
        <taxon>Vertebrata</taxon>
        <taxon>Euteleostomi</taxon>
        <taxon>Actinopterygii</taxon>
        <taxon>Neopterygii</taxon>
        <taxon>Teleostei</taxon>
        <taxon>Protacanthopterygii</taxon>
        <taxon>Salmoniformes</taxon>
        <taxon>Salmonidae</taxon>
        <taxon>Coregoninae</taxon>
        <taxon>Coregonus</taxon>
    </lineage>
</organism>
<dbReference type="Pfam" id="PF13359">
    <property type="entry name" value="DDE_Tnp_4"/>
    <property type="match status" value="1"/>
</dbReference>
<comment type="similarity">
    <text evidence="3">Belongs to the HARBI1 family.</text>
</comment>
<proteinExistence type="inferred from homology"/>
<evidence type="ECO:0000256" key="2">
    <source>
        <dbReference type="ARBA" id="ARBA00004123"/>
    </source>
</evidence>
<dbReference type="GO" id="GO:0046872">
    <property type="term" value="F:metal ion binding"/>
    <property type="evidence" value="ECO:0007669"/>
    <property type="project" value="UniProtKB-KW"/>
</dbReference>
<dbReference type="InterPro" id="IPR027806">
    <property type="entry name" value="HARBI1_dom"/>
</dbReference>
<evidence type="ECO:0000256" key="1">
    <source>
        <dbReference type="ARBA" id="ARBA00001968"/>
    </source>
</evidence>
<evidence type="ECO:0000256" key="7">
    <source>
        <dbReference type="ARBA" id="ARBA00023242"/>
    </source>
</evidence>
<dbReference type="PANTHER" id="PTHR22930">
    <property type="match status" value="1"/>
</dbReference>
<accession>A0AAN8LM55</accession>
<sequence length="142" mass="16163">MLSESGIRQLFERRYVPANCHLLGDSGYPCKPWLLTPYLQPRQGPQLNYNRAHKTTRAVVERGIGQLKRRFHVLHGEVRLRPEKVSKVIIACAILHNICKVRQIAEPLEDGDEDGDNDEDGGMLTEQVLRMGMVFDPPGYPE</sequence>
<dbReference type="AlphaFoldDB" id="A0AAN8LM55"/>
<evidence type="ECO:0000256" key="5">
    <source>
        <dbReference type="ARBA" id="ARBA00022723"/>
    </source>
</evidence>
<protein>
    <recommendedName>
        <fullName evidence="8">DDE Tnp4 domain-containing protein</fullName>
    </recommendedName>
</protein>
<dbReference type="GO" id="GO:0016787">
    <property type="term" value="F:hydrolase activity"/>
    <property type="evidence" value="ECO:0007669"/>
    <property type="project" value="UniProtKB-KW"/>
</dbReference>
<evidence type="ECO:0000313" key="9">
    <source>
        <dbReference type="EMBL" id="KAK6314968.1"/>
    </source>
</evidence>
<feature type="domain" description="DDE Tnp4" evidence="8">
    <location>
        <begin position="2"/>
        <end position="97"/>
    </location>
</feature>
<keyword evidence="5" id="KW-0479">Metal-binding</keyword>
<keyword evidence="7" id="KW-0539">Nucleus</keyword>
<keyword evidence="10" id="KW-1185">Reference proteome</keyword>
<comment type="caution">
    <text evidence="9">The sequence shown here is derived from an EMBL/GenBank/DDBJ whole genome shotgun (WGS) entry which is preliminary data.</text>
</comment>
<reference evidence="9 10" key="1">
    <citation type="submission" date="2021-04" db="EMBL/GenBank/DDBJ databases">
        <authorList>
            <person name="De Guttry C."/>
            <person name="Zahm M."/>
            <person name="Klopp C."/>
            <person name="Cabau C."/>
            <person name="Louis A."/>
            <person name="Berthelot C."/>
            <person name="Parey E."/>
            <person name="Roest Crollius H."/>
            <person name="Montfort J."/>
            <person name="Robinson-Rechavi M."/>
            <person name="Bucao C."/>
            <person name="Bouchez O."/>
            <person name="Gislard M."/>
            <person name="Lluch J."/>
            <person name="Milhes M."/>
            <person name="Lampietro C."/>
            <person name="Lopez Roques C."/>
            <person name="Donnadieu C."/>
            <person name="Braasch I."/>
            <person name="Desvignes T."/>
            <person name="Postlethwait J."/>
            <person name="Bobe J."/>
            <person name="Wedekind C."/>
            <person name="Guiguen Y."/>
        </authorList>
    </citation>
    <scope>NUCLEOTIDE SEQUENCE [LARGE SCALE GENOMIC DNA]</scope>
    <source>
        <strain evidence="9">Cs_M1</strain>
        <tissue evidence="9">Blood</tissue>
    </source>
</reference>
<evidence type="ECO:0000256" key="3">
    <source>
        <dbReference type="ARBA" id="ARBA00006958"/>
    </source>
</evidence>